<name>G5IKG5_9FIRM</name>
<dbReference type="InterPro" id="IPR039672">
    <property type="entry name" value="MFS_2"/>
</dbReference>
<dbReference type="PATRIC" id="fig|742737.3.peg.3977"/>
<evidence type="ECO:0000256" key="1">
    <source>
        <dbReference type="ARBA" id="ARBA00004651"/>
    </source>
</evidence>
<protein>
    <recommendedName>
        <fullName evidence="9">Major facilitator superfamily (MFS) profile domain-containing protein</fullName>
    </recommendedName>
</protein>
<feature type="transmembrane region" description="Helical" evidence="6">
    <location>
        <begin position="12"/>
        <end position="30"/>
    </location>
</feature>
<evidence type="ECO:0000256" key="4">
    <source>
        <dbReference type="ARBA" id="ARBA00022989"/>
    </source>
</evidence>
<comment type="subcellular location">
    <subcellularLocation>
        <location evidence="1">Cell membrane</location>
        <topology evidence="1">Multi-pass membrane protein</topology>
    </subcellularLocation>
</comment>
<accession>G5IKG5</accession>
<dbReference type="SUPFAM" id="SSF103473">
    <property type="entry name" value="MFS general substrate transporter"/>
    <property type="match status" value="1"/>
</dbReference>
<evidence type="ECO:0000256" key="5">
    <source>
        <dbReference type="ARBA" id="ARBA00023136"/>
    </source>
</evidence>
<dbReference type="EMBL" id="ADLN01000111">
    <property type="protein sequence ID" value="EHI57994.1"/>
    <property type="molecule type" value="Genomic_DNA"/>
</dbReference>
<dbReference type="RefSeq" id="WP_006781984.1">
    <property type="nucleotide sequence ID" value="NZ_CP040506.1"/>
</dbReference>
<keyword evidence="3 6" id="KW-0812">Transmembrane</keyword>
<feature type="transmembrane region" description="Helical" evidence="6">
    <location>
        <begin position="408"/>
        <end position="426"/>
    </location>
</feature>
<feature type="transmembrane region" description="Helical" evidence="6">
    <location>
        <begin position="36"/>
        <end position="62"/>
    </location>
</feature>
<organism evidence="7 8">
    <name type="scientific">Hungatella hathewayi WAL-18680</name>
    <dbReference type="NCBI Taxonomy" id="742737"/>
    <lineage>
        <taxon>Bacteria</taxon>
        <taxon>Bacillati</taxon>
        <taxon>Bacillota</taxon>
        <taxon>Clostridia</taxon>
        <taxon>Lachnospirales</taxon>
        <taxon>Lachnospiraceae</taxon>
        <taxon>Hungatella</taxon>
    </lineage>
</organism>
<dbReference type="PANTHER" id="PTHR11328:SF28">
    <property type="entry name" value="MAJOR FACILITATOR SUPERFAMILY DOMAIN-CONTAINING PROTEIN 12"/>
    <property type="match status" value="1"/>
</dbReference>
<dbReference type="InterPro" id="IPR018043">
    <property type="entry name" value="Na/Gal_symport_CS"/>
</dbReference>
<feature type="transmembrane region" description="Helical" evidence="6">
    <location>
        <begin position="441"/>
        <end position="463"/>
    </location>
</feature>
<evidence type="ECO:0000256" key="3">
    <source>
        <dbReference type="ARBA" id="ARBA00022692"/>
    </source>
</evidence>
<dbReference type="HOGENOM" id="CLU_042905_0_0_9"/>
<sequence length="493" mass="54597">MENQKKYRRRATLIEMLFASWLGLCLNASTNFANYFSYYLTGIVGVGTVLAGSFITIFRIWDAFTDIGMGAILDKTNTKIGKFRPWIIIGAVTVLVSSWCMVNVPVMMPENVGLRLAAYVVSYMIFVLGTTMLNPAARAAGQILTEDPKQRATIGMIRGVSIQTLYSVLPVIVFSHIIPKTKGFNLEFFRTYWLVFAAIILVFSILAFYGFKDKDTYQKEVVTKRQKGFDWKEAVDVIKHNRPLQMLILSAGSDKLATVCQSNATIVVILYAIVAGNAKLNSGANSYTLIPCILMIILGLGGVARKFGSRKSMLFGSIGGIVVCVLSILLWVFGDPKTFNFPGYEGFSGWSFFTLAFLVLWCLYKGFTMVTSNVTNPMIADVIDYEMYRSGKYVPGLVASLFTFSDKVISSLAPTLVSFLIAAIGFRNELPTIDTPFSNKLFAIGLFGMYGIVIVGLIVNLIAMKLYTLTPEMMEEIRVELHRREEAGGSEPA</sequence>
<keyword evidence="4 6" id="KW-1133">Transmembrane helix</keyword>
<keyword evidence="5 6" id="KW-0472">Membrane</keyword>
<dbReference type="Pfam" id="PF13347">
    <property type="entry name" value="MFS_2"/>
    <property type="match status" value="1"/>
</dbReference>
<dbReference type="OrthoDB" id="9764596at2"/>
<feature type="transmembrane region" description="Helical" evidence="6">
    <location>
        <begin position="346"/>
        <end position="364"/>
    </location>
</feature>
<proteinExistence type="predicted"/>
<dbReference type="PROSITE" id="PS00872">
    <property type="entry name" value="NA_GALACTOSIDE_SYMP"/>
    <property type="match status" value="1"/>
</dbReference>
<feature type="transmembrane region" description="Helical" evidence="6">
    <location>
        <begin position="83"/>
        <end position="104"/>
    </location>
</feature>
<dbReference type="GO" id="GO:0006814">
    <property type="term" value="P:sodium ion transport"/>
    <property type="evidence" value="ECO:0007669"/>
    <property type="project" value="InterPro"/>
</dbReference>
<feature type="transmembrane region" description="Helical" evidence="6">
    <location>
        <begin position="157"/>
        <end position="179"/>
    </location>
</feature>
<dbReference type="GO" id="GO:0008643">
    <property type="term" value="P:carbohydrate transport"/>
    <property type="evidence" value="ECO:0007669"/>
    <property type="project" value="InterPro"/>
</dbReference>
<dbReference type="Gene3D" id="1.20.1250.20">
    <property type="entry name" value="MFS general substrate transporter like domains"/>
    <property type="match status" value="1"/>
</dbReference>
<comment type="caution">
    <text evidence="7">The sequence shown here is derived from an EMBL/GenBank/DDBJ whole genome shotgun (WGS) entry which is preliminary data.</text>
</comment>
<reference evidence="7 8" key="1">
    <citation type="submission" date="2011-08" db="EMBL/GenBank/DDBJ databases">
        <title>The Genome Sequence of Clostridium hathewayi WAL-18680.</title>
        <authorList>
            <consortium name="The Broad Institute Genome Sequencing Platform"/>
            <person name="Earl A."/>
            <person name="Ward D."/>
            <person name="Feldgarden M."/>
            <person name="Gevers D."/>
            <person name="Finegold S.M."/>
            <person name="Summanen P.H."/>
            <person name="Molitoris D.R."/>
            <person name="Song M."/>
            <person name="Daigneault M."/>
            <person name="Allen-Vercoe E."/>
            <person name="Young S.K."/>
            <person name="Zeng Q."/>
            <person name="Gargeya S."/>
            <person name="Fitzgerald M."/>
            <person name="Haas B."/>
            <person name="Abouelleil A."/>
            <person name="Alvarado L."/>
            <person name="Arachchi H.M."/>
            <person name="Berlin A."/>
            <person name="Brown A."/>
            <person name="Chapman S.B."/>
            <person name="Chen Z."/>
            <person name="Dunbar C."/>
            <person name="Freedman E."/>
            <person name="Gearin G."/>
            <person name="Gellesch M."/>
            <person name="Goldberg J."/>
            <person name="Griggs A."/>
            <person name="Gujja S."/>
            <person name="Heiman D."/>
            <person name="Howarth C."/>
            <person name="Larson L."/>
            <person name="Lui A."/>
            <person name="MacDonald P.J.P."/>
            <person name="Montmayeur A."/>
            <person name="Murphy C."/>
            <person name="Neiman D."/>
            <person name="Pearson M."/>
            <person name="Priest M."/>
            <person name="Roberts A."/>
            <person name="Saif S."/>
            <person name="Shea T."/>
            <person name="Shenoy N."/>
            <person name="Sisk P."/>
            <person name="Stolte C."/>
            <person name="Sykes S."/>
            <person name="Wortman J."/>
            <person name="Nusbaum C."/>
            <person name="Birren B."/>
        </authorList>
    </citation>
    <scope>NUCLEOTIDE SEQUENCE [LARGE SCALE GENOMIC DNA]</scope>
    <source>
        <strain evidence="7 8">WAL-18680</strain>
    </source>
</reference>
<feature type="transmembrane region" description="Helical" evidence="6">
    <location>
        <begin position="313"/>
        <end position="334"/>
    </location>
</feature>
<dbReference type="Proteomes" id="UP000005384">
    <property type="component" value="Unassembled WGS sequence"/>
</dbReference>
<feature type="transmembrane region" description="Helical" evidence="6">
    <location>
        <begin position="116"/>
        <end position="136"/>
    </location>
</feature>
<feature type="transmembrane region" description="Helical" evidence="6">
    <location>
        <begin position="256"/>
        <end position="274"/>
    </location>
</feature>
<evidence type="ECO:0008006" key="9">
    <source>
        <dbReference type="Google" id="ProtNLM"/>
    </source>
</evidence>
<dbReference type="AlphaFoldDB" id="G5IKG5"/>
<evidence type="ECO:0000313" key="7">
    <source>
        <dbReference type="EMBL" id="EHI57994.1"/>
    </source>
</evidence>
<keyword evidence="8" id="KW-1185">Reference proteome</keyword>
<dbReference type="PANTHER" id="PTHR11328">
    <property type="entry name" value="MAJOR FACILITATOR SUPERFAMILY DOMAIN-CONTAINING PROTEIN"/>
    <property type="match status" value="1"/>
</dbReference>
<dbReference type="InterPro" id="IPR036259">
    <property type="entry name" value="MFS_trans_sf"/>
</dbReference>
<feature type="transmembrane region" description="Helical" evidence="6">
    <location>
        <begin position="191"/>
        <end position="211"/>
    </location>
</feature>
<feature type="transmembrane region" description="Helical" evidence="6">
    <location>
        <begin position="286"/>
        <end position="304"/>
    </location>
</feature>
<evidence type="ECO:0000313" key="8">
    <source>
        <dbReference type="Proteomes" id="UP000005384"/>
    </source>
</evidence>
<dbReference type="GO" id="GO:0005886">
    <property type="term" value="C:plasma membrane"/>
    <property type="evidence" value="ECO:0007669"/>
    <property type="project" value="UniProtKB-SubCell"/>
</dbReference>
<evidence type="ECO:0000256" key="2">
    <source>
        <dbReference type="ARBA" id="ARBA00022475"/>
    </source>
</evidence>
<keyword evidence="2" id="KW-1003">Cell membrane</keyword>
<dbReference type="GO" id="GO:0015293">
    <property type="term" value="F:symporter activity"/>
    <property type="evidence" value="ECO:0007669"/>
    <property type="project" value="InterPro"/>
</dbReference>
<evidence type="ECO:0000256" key="6">
    <source>
        <dbReference type="SAM" id="Phobius"/>
    </source>
</evidence>
<gene>
    <name evidence="7" type="ORF">HMPREF9473_03993</name>
</gene>